<feature type="domain" description="HTH lacI-type" evidence="4">
    <location>
        <begin position="13"/>
        <end position="67"/>
    </location>
</feature>
<dbReference type="Gene3D" id="1.10.260.40">
    <property type="entry name" value="lambda repressor-like DNA-binding domains"/>
    <property type="match status" value="1"/>
</dbReference>
<evidence type="ECO:0000256" key="3">
    <source>
        <dbReference type="ARBA" id="ARBA00023163"/>
    </source>
</evidence>
<dbReference type="EMBL" id="PVEP01000007">
    <property type="protein sequence ID" value="PQV55737.1"/>
    <property type="molecule type" value="Genomic_DNA"/>
</dbReference>
<dbReference type="Pfam" id="PF00532">
    <property type="entry name" value="Peripla_BP_1"/>
    <property type="match status" value="1"/>
</dbReference>
<dbReference type="InterPro" id="IPR028082">
    <property type="entry name" value="Peripla_BP_I"/>
</dbReference>
<dbReference type="Pfam" id="PF00356">
    <property type="entry name" value="LacI"/>
    <property type="match status" value="1"/>
</dbReference>
<dbReference type="SUPFAM" id="SSF47413">
    <property type="entry name" value="lambda repressor-like DNA-binding domains"/>
    <property type="match status" value="1"/>
</dbReference>
<dbReference type="RefSeq" id="WP_281260456.1">
    <property type="nucleotide sequence ID" value="NZ_PVEP01000007.1"/>
</dbReference>
<proteinExistence type="predicted"/>
<dbReference type="Proteomes" id="UP000238338">
    <property type="component" value="Unassembled WGS sequence"/>
</dbReference>
<keyword evidence="1" id="KW-0805">Transcription regulation</keyword>
<dbReference type="PROSITE" id="PS50932">
    <property type="entry name" value="HTH_LACI_2"/>
    <property type="match status" value="1"/>
</dbReference>
<reference evidence="5 6" key="1">
    <citation type="submission" date="2018-02" db="EMBL/GenBank/DDBJ databases">
        <title>Genomic Encyclopedia of Archaeal and Bacterial Type Strains, Phase II (KMG-II): from individual species to whole genera.</title>
        <authorList>
            <person name="Goeker M."/>
        </authorList>
    </citation>
    <scope>NUCLEOTIDE SEQUENCE [LARGE SCALE GENOMIC DNA]</scope>
    <source>
        <strain evidence="5 6">DSM 18921</strain>
    </source>
</reference>
<protein>
    <submittedName>
        <fullName evidence="5">LacI family transcriptional regulator</fullName>
    </submittedName>
</protein>
<name>A0A2S8S4K8_9RHOB</name>
<keyword evidence="3" id="KW-0804">Transcription</keyword>
<dbReference type="PANTHER" id="PTHR30146">
    <property type="entry name" value="LACI-RELATED TRANSCRIPTIONAL REPRESSOR"/>
    <property type="match status" value="1"/>
</dbReference>
<keyword evidence="2" id="KW-0238">DNA-binding</keyword>
<dbReference type="InterPro" id="IPR010982">
    <property type="entry name" value="Lambda_DNA-bd_dom_sf"/>
</dbReference>
<accession>A0A2S8S4K8</accession>
<dbReference type="AlphaFoldDB" id="A0A2S8S4K8"/>
<evidence type="ECO:0000256" key="2">
    <source>
        <dbReference type="ARBA" id="ARBA00023125"/>
    </source>
</evidence>
<sequence>MTSESTTESRRALTLRDVSEASGVSEMTVSRVLRNRGDVSDATREKVLKAAKALGYVPNKIAGALASQRVNLVAVIVPSLSNLVFPEVLGGISEELEDSGLQPVFGVTNYAPEREEAVLYEMLSWRPSGVIVAGLEHTPAARAMLENAGIPIVEIMDVDGNPVDSVVGISHRRAGIEIARAIVKAGYRKIGFLGTKMPDDHRARKRLEGFEAGLAEAGIELADREFYSGGSALLKGREMTETILKRSPDLDFLYYSNDMIGAGGLLYCLDNGIDVPGKLGLAGFNGVELLDGLPVRLATMDACRREIGRRAAEIIAGHSHSGMVGGERIELTPTLQLGDTIRRA</sequence>
<evidence type="ECO:0000259" key="4">
    <source>
        <dbReference type="PROSITE" id="PS50932"/>
    </source>
</evidence>
<evidence type="ECO:0000256" key="1">
    <source>
        <dbReference type="ARBA" id="ARBA00023015"/>
    </source>
</evidence>
<organism evidence="5 6">
    <name type="scientific">Albidovulum denitrificans</name>
    <dbReference type="NCBI Taxonomy" id="404881"/>
    <lineage>
        <taxon>Bacteria</taxon>
        <taxon>Pseudomonadati</taxon>
        <taxon>Pseudomonadota</taxon>
        <taxon>Alphaproteobacteria</taxon>
        <taxon>Rhodobacterales</taxon>
        <taxon>Paracoccaceae</taxon>
        <taxon>Albidovulum</taxon>
    </lineage>
</organism>
<dbReference type="SMART" id="SM00354">
    <property type="entry name" value="HTH_LACI"/>
    <property type="match status" value="1"/>
</dbReference>
<dbReference type="GO" id="GO:0000976">
    <property type="term" value="F:transcription cis-regulatory region binding"/>
    <property type="evidence" value="ECO:0007669"/>
    <property type="project" value="TreeGrafter"/>
</dbReference>
<dbReference type="InterPro" id="IPR001761">
    <property type="entry name" value="Peripla_BP/Lac1_sug-bd_dom"/>
</dbReference>
<comment type="caution">
    <text evidence="5">The sequence shown here is derived from an EMBL/GenBank/DDBJ whole genome shotgun (WGS) entry which is preliminary data.</text>
</comment>
<dbReference type="InterPro" id="IPR000843">
    <property type="entry name" value="HTH_LacI"/>
</dbReference>
<gene>
    <name evidence="5" type="ORF">LX70_03058</name>
</gene>
<dbReference type="PANTHER" id="PTHR30146:SF33">
    <property type="entry name" value="TRANSCRIPTIONAL REGULATOR"/>
    <property type="match status" value="1"/>
</dbReference>
<dbReference type="CDD" id="cd01575">
    <property type="entry name" value="PBP1_GntR"/>
    <property type="match status" value="1"/>
</dbReference>
<dbReference type="Gene3D" id="3.40.50.2300">
    <property type="match status" value="2"/>
</dbReference>
<dbReference type="CDD" id="cd01392">
    <property type="entry name" value="HTH_LacI"/>
    <property type="match status" value="1"/>
</dbReference>
<evidence type="ECO:0000313" key="5">
    <source>
        <dbReference type="EMBL" id="PQV55737.1"/>
    </source>
</evidence>
<keyword evidence="6" id="KW-1185">Reference proteome</keyword>
<dbReference type="GO" id="GO:0003700">
    <property type="term" value="F:DNA-binding transcription factor activity"/>
    <property type="evidence" value="ECO:0007669"/>
    <property type="project" value="TreeGrafter"/>
</dbReference>
<dbReference type="SUPFAM" id="SSF53822">
    <property type="entry name" value="Periplasmic binding protein-like I"/>
    <property type="match status" value="1"/>
</dbReference>
<evidence type="ECO:0000313" key="6">
    <source>
        <dbReference type="Proteomes" id="UP000238338"/>
    </source>
</evidence>